<dbReference type="Pfam" id="PF13440">
    <property type="entry name" value="Polysacc_synt_3"/>
    <property type="match status" value="1"/>
</dbReference>
<dbReference type="GO" id="GO:0005886">
    <property type="term" value="C:plasma membrane"/>
    <property type="evidence" value="ECO:0007669"/>
    <property type="project" value="UniProtKB-SubCell"/>
</dbReference>
<gene>
    <name evidence="7" type="ORF">C0V82_14340</name>
</gene>
<dbReference type="KEGG" id="ncb:C0V82_14340"/>
<accession>A0A2K9NGC0</accession>
<dbReference type="OrthoDB" id="7605542at2"/>
<evidence type="ECO:0000313" key="8">
    <source>
        <dbReference type="Proteomes" id="UP000234752"/>
    </source>
</evidence>
<keyword evidence="4" id="KW-0812">Transmembrane</keyword>
<protein>
    <submittedName>
        <fullName evidence="7">Uncharacterized protein</fullName>
    </submittedName>
</protein>
<dbReference type="InterPro" id="IPR050833">
    <property type="entry name" value="Poly_Biosynth_Transport"/>
</dbReference>
<evidence type="ECO:0000256" key="3">
    <source>
        <dbReference type="ARBA" id="ARBA00022475"/>
    </source>
</evidence>
<sequence length="455" mass="49009">MTQDCTKQRAIRGPGRWHPRHLRAWLSARPFLRNVSILLTGAAGGQLIAVLLSPLLTRLYTPQQFGTLSVYSAALTMIVVLASLRYEFALLLVRRRADAVNLMAVCLCVLVLTTAALGVAVFAVPDATLRTLWPVPLDEGPLAAYQGLLVLGYFCLGFYYIALQLATRTSDFPAIAKTRLAQGLVGPASQIGLALAGLGAPGLLVGFVLGQSAGSFGLFGSVIARMRRVLRLLSWRRMRVLARRYIRFPLISSWAALIDAAGSSQLLYILAGIAFSPAVAGFIFLVERVVSRPLAIVGTSILQVYMGEAGKIAASDPARLKRRFAQVVSRQSLLALLWILAANLAASFAFATVFGPEWQQAVTYLHALSLGYLAQAVVQPVFHTLQILGRQGLAAGWQVGRLCLTVCVFLAGVEQGWAAPWVIAGYSAAQAVCCLLLLALMVRATDQRRHEGVKG</sequence>
<keyword evidence="8" id="KW-1185">Reference proteome</keyword>
<keyword evidence="6" id="KW-0472">Membrane</keyword>
<name>A0A2K9NGC0_9PROT</name>
<dbReference type="PANTHER" id="PTHR30250">
    <property type="entry name" value="PST FAMILY PREDICTED COLANIC ACID TRANSPORTER"/>
    <property type="match status" value="1"/>
</dbReference>
<evidence type="ECO:0000256" key="6">
    <source>
        <dbReference type="ARBA" id="ARBA00023136"/>
    </source>
</evidence>
<evidence type="ECO:0000256" key="2">
    <source>
        <dbReference type="ARBA" id="ARBA00007430"/>
    </source>
</evidence>
<dbReference type="Proteomes" id="UP000234752">
    <property type="component" value="Chromosome eg_1"/>
</dbReference>
<dbReference type="AlphaFoldDB" id="A0A2K9NGC0"/>
<evidence type="ECO:0000256" key="1">
    <source>
        <dbReference type="ARBA" id="ARBA00004651"/>
    </source>
</evidence>
<dbReference type="EMBL" id="CP025611">
    <property type="protein sequence ID" value="AUN31285.1"/>
    <property type="molecule type" value="Genomic_DNA"/>
</dbReference>
<evidence type="ECO:0000256" key="4">
    <source>
        <dbReference type="ARBA" id="ARBA00022692"/>
    </source>
</evidence>
<dbReference type="PANTHER" id="PTHR30250:SF10">
    <property type="entry name" value="LIPOPOLYSACCHARIDE BIOSYNTHESIS PROTEIN WZXC"/>
    <property type="match status" value="1"/>
</dbReference>
<reference evidence="7 8" key="1">
    <citation type="submission" date="2017-12" db="EMBL/GenBank/DDBJ databases">
        <title>Genomes of bacteria within cyanobacterial aggregates.</title>
        <authorList>
            <person name="Cai H."/>
        </authorList>
    </citation>
    <scope>NUCLEOTIDE SEQUENCE [LARGE SCALE GENOMIC DNA]</scope>
    <source>
        <strain evidence="7 8">TH16</strain>
    </source>
</reference>
<proteinExistence type="inferred from homology"/>
<dbReference type="RefSeq" id="WP_102112892.1">
    <property type="nucleotide sequence ID" value="NZ_BMGN01000005.1"/>
</dbReference>
<comment type="subcellular location">
    <subcellularLocation>
        <location evidence="1">Cell membrane</location>
        <topology evidence="1">Multi-pass membrane protein</topology>
    </subcellularLocation>
</comment>
<comment type="similarity">
    <text evidence="2">Belongs to the polysaccharide synthase family.</text>
</comment>
<keyword evidence="5" id="KW-1133">Transmembrane helix</keyword>
<organism evidence="7 8">
    <name type="scientific">Niveispirillum cyanobacteriorum</name>
    <dbReference type="NCBI Taxonomy" id="1612173"/>
    <lineage>
        <taxon>Bacteria</taxon>
        <taxon>Pseudomonadati</taxon>
        <taxon>Pseudomonadota</taxon>
        <taxon>Alphaproteobacteria</taxon>
        <taxon>Rhodospirillales</taxon>
        <taxon>Azospirillaceae</taxon>
        <taxon>Niveispirillum</taxon>
    </lineage>
</organism>
<keyword evidence="3" id="KW-1003">Cell membrane</keyword>
<evidence type="ECO:0000256" key="5">
    <source>
        <dbReference type="ARBA" id="ARBA00022989"/>
    </source>
</evidence>
<evidence type="ECO:0000313" key="7">
    <source>
        <dbReference type="EMBL" id="AUN31285.1"/>
    </source>
</evidence>